<dbReference type="Proteomes" id="UP000766336">
    <property type="component" value="Unassembled WGS sequence"/>
</dbReference>
<feature type="region of interest" description="Disordered" evidence="1">
    <location>
        <begin position="43"/>
        <end position="76"/>
    </location>
</feature>
<name>A0ABS5Q8X4_9PROT</name>
<keyword evidence="3" id="KW-1185">Reference proteome</keyword>
<feature type="region of interest" description="Disordered" evidence="1">
    <location>
        <begin position="146"/>
        <end position="168"/>
    </location>
</feature>
<evidence type="ECO:0000313" key="3">
    <source>
        <dbReference type="Proteomes" id="UP000766336"/>
    </source>
</evidence>
<comment type="caution">
    <text evidence="2">The sequence shown here is derived from an EMBL/GenBank/DDBJ whole genome shotgun (WGS) entry which is preliminary data.</text>
</comment>
<reference evidence="2 3" key="1">
    <citation type="submission" date="2021-05" db="EMBL/GenBank/DDBJ databases">
        <title>Roseococcus sp. XZZS9, whole genome shotgun sequencing project.</title>
        <authorList>
            <person name="Zhao G."/>
            <person name="Shen L."/>
        </authorList>
    </citation>
    <scope>NUCLEOTIDE SEQUENCE [LARGE SCALE GENOMIC DNA]</scope>
    <source>
        <strain evidence="2 3">XZZS9</strain>
    </source>
</reference>
<proteinExistence type="predicted"/>
<organism evidence="2 3">
    <name type="scientific">Roseococcus pinisoli</name>
    <dbReference type="NCBI Taxonomy" id="2835040"/>
    <lineage>
        <taxon>Bacteria</taxon>
        <taxon>Pseudomonadati</taxon>
        <taxon>Pseudomonadota</taxon>
        <taxon>Alphaproteobacteria</taxon>
        <taxon>Acetobacterales</taxon>
        <taxon>Roseomonadaceae</taxon>
        <taxon>Roseococcus</taxon>
    </lineage>
</organism>
<protein>
    <recommendedName>
        <fullName evidence="4">Lipoprotein</fullName>
    </recommendedName>
</protein>
<sequence length="168" mass="17230">MPRWILLLPLFLPACAGEPDREVEAARASLASQQASLAALIGRPSAPPRAPAPNRVPGRIAGSSRPSVAPHAASTLLGASPESVRAALGEPMLQRSEGPAQVWLYAGGGCQLDIVMYPSDAGPRVAHVQARAGGLAQRTETSCLRDLAGRGSSHQAPAPEAPPVELGA</sequence>
<gene>
    <name evidence="2" type="ORF">KHU32_03120</name>
</gene>
<evidence type="ECO:0000313" key="2">
    <source>
        <dbReference type="EMBL" id="MBS7809912.1"/>
    </source>
</evidence>
<accession>A0ABS5Q8X4</accession>
<dbReference type="RefSeq" id="WP_213668565.1">
    <property type="nucleotide sequence ID" value="NZ_JAHCDA010000001.1"/>
</dbReference>
<dbReference type="EMBL" id="JAHCDA010000001">
    <property type="protein sequence ID" value="MBS7809912.1"/>
    <property type="molecule type" value="Genomic_DNA"/>
</dbReference>
<evidence type="ECO:0000256" key="1">
    <source>
        <dbReference type="SAM" id="MobiDB-lite"/>
    </source>
</evidence>
<evidence type="ECO:0008006" key="4">
    <source>
        <dbReference type="Google" id="ProtNLM"/>
    </source>
</evidence>